<protein>
    <submittedName>
        <fullName evidence="2">Glycosyl transferase</fullName>
    </submittedName>
</protein>
<dbReference type="GO" id="GO:0016758">
    <property type="term" value="F:hexosyltransferase activity"/>
    <property type="evidence" value="ECO:0007669"/>
    <property type="project" value="TreeGrafter"/>
</dbReference>
<dbReference type="PANTHER" id="PTHR45947">
    <property type="entry name" value="SULFOQUINOVOSYL TRANSFERASE SQD2"/>
    <property type="match status" value="1"/>
</dbReference>
<organism evidence="2 3">
    <name type="scientific">Aliivibrio logei</name>
    <name type="common">Vibrio logei</name>
    <dbReference type="NCBI Taxonomy" id="688"/>
    <lineage>
        <taxon>Bacteria</taxon>
        <taxon>Pseudomonadati</taxon>
        <taxon>Pseudomonadota</taxon>
        <taxon>Gammaproteobacteria</taxon>
        <taxon>Vibrionales</taxon>
        <taxon>Vibrionaceae</taxon>
        <taxon>Aliivibrio</taxon>
    </lineage>
</organism>
<dbReference type="Proteomes" id="UP000093523">
    <property type="component" value="Unassembled WGS sequence"/>
</dbReference>
<dbReference type="Pfam" id="PF00534">
    <property type="entry name" value="Glycos_transf_1"/>
    <property type="match status" value="1"/>
</dbReference>
<accession>A0A1B9NZ78</accession>
<proteinExistence type="predicted"/>
<dbReference type="OrthoDB" id="9802525at2"/>
<dbReference type="InterPro" id="IPR050194">
    <property type="entry name" value="Glycosyltransferase_grp1"/>
</dbReference>
<dbReference type="SUPFAM" id="SSF53756">
    <property type="entry name" value="UDP-Glycosyltransferase/glycogen phosphorylase"/>
    <property type="match status" value="1"/>
</dbReference>
<dbReference type="EMBL" id="MAJU01000009">
    <property type="protein sequence ID" value="OCH21252.1"/>
    <property type="molecule type" value="Genomic_DNA"/>
</dbReference>
<dbReference type="InterPro" id="IPR001296">
    <property type="entry name" value="Glyco_trans_1"/>
</dbReference>
<dbReference type="PANTHER" id="PTHR45947:SF3">
    <property type="entry name" value="SULFOQUINOVOSYL TRANSFERASE SQD2"/>
    <property type="match status" value="1"/>
</dbReference>
<name>A0A1B9NZ78_ALILO</name>
<dbReference type="STRING" id="688.A6E04_11965"/>
<gene>
    <name evidence="2" type="ORF">A6E04_11965</name>
</gene>
<evidence type="ECO:0000259" key="1">
    <source>
        <dbReference type="Pfam" id="PF00534"/>
    </source>
</evidence>
<dbReference type="CDD" id="cd03801">
    <property type="entry name" value="GT4_PimA-like"/>
    <property type="match status" value="1"/>
</dbReference>
<sequence>MNKSNHILVLDPIAYAGGSKVATREMLDLLDRKSNHITILTANPCSWLLRNVEIVKMSHPNWLPLSEQGKGYWLRQFYFCFWLIYTRIFYGKIHIAVGASGPGIDMPIYLMKWLFGYQITQLIHGPVGLSRSIGLCLCHAEHVFYLKSAFPSLVAAIKQVWRKESEHIQQQKQEDLLATHHFDSFVNGIGKKNLPSQCQYQSPHVFWAASTLKWKGLDLLLEAINSTPKDQRTPTSICYLTPENNVLPTTSVPQEIKGIRWYHQPSNLNALRKSSNIFVSTSHQEPFGLSILEALIAGMCVIIPSDGAFWDLVLTHNENCLKYQPNDIKTLQQRIAQASTQPSLLKKLGTSGAHLAQGYRAEHCYLAITQAMEKKSHSMIKLNEVKQ</sequence>
<feature type="domain" description="Glycosyl transferase family 1" evidence="1">
    <location>
        <begin position="209"/>
        <end position="352"/>
    </location>
</feature>
<dbReference type="AlphaFoldDB" id="A0A1B9NZ78"/>
<evidence type="ECO:0000313" key="2">
    <source>
        <dbReference type="EMBL" id="OCH21252.1"/>
    </source>
</evidence>
<keyword evidence="2" id="KW-0808">Transferase</keyword>
<evidence type="ECO:0000313" key="3">
    <source>
        <dbReference type="Proteomes" id="UP000093523"/>
    </source>
</evidence>
<comment type="caution">
    <text evidence="2">The sequence shown here is derived from an EMBL/GenBank/DDBJ whole genome shotgun (WGS) entry which is preliminary data.</text>
</comment>
<dbReference type="Gene3D" id="3.40.50.2000">
    <property type="entry name" value="Glycogen Phosphorylase B"/>
    <property type="match status" value="1"/>
</dbReference>
<reference evidence="2 3" key="1">
    <citation type="submission" date="2016-06" db="EMBL/GenBank/DDBJ databases">
        <authorList>
            <person name="Kjaerup R.B."/>
            <person name="Dalgaard T.S."/>
            <person name="Juul-Madsen H.R."/>
        </authorList>
    </citation>
    <scope>NUCLEOTIDE SEQUENCE [LARGE SCALE GENOMIC DNA]</scope>
    <source>
        <strain evidence="2 3">1S159</strain>
    </source>
</reference>
<dbReference type="RefSeq" id="WP_065611091.1">
    <property type="nucleotide sequence ID" value="NZ_CAWMPN010000009.1"/>
</dbReference>